<evidence type="ECO:0000256" key="9">
    <source>
        <dbReference type="RuleBase" id="RU003906"/>
    </source>
</evidence>
<evidence type="ECO:0000256" key="3">
    <source>
        <dbReference type="ARBA" id="ARBA00022884"/>
    </source>
</evidence>
<dbReference type="PROSITE" id="PS00474">
    <property type="entry name" value="RIBOSOMAL_L3"/>
    <property type="match status" value="1"/>
</dbReference>
<comment type="caution">
    <text evidence="10">The sequence shown here is derived from an EMBL/GenBank/DDBJ whole genome shotgun (WGS) entry which is preliminary data.</text>
</comment>
<dbReference type="PANTHER" id="PTHR11229:SF16">
    <property type="entry name" value="LARGE RIBOSOMAL SUBUNIT PROTEIN UL3C"/>
    <property type="match status" value="1"/>
</dbReference>
<evidence type="ECO:0000256" key="8">
    <source>
        <dbReference type="RuleBase" id="RU003905"/>
    </source>
</evidence>
<dbReference type="InterPro" id="IPR000597">
    <property type="entry name" value="Ribosomal_uL3"/>
</dbReference>
<dbReference type="Gene3D" id="3.30.160.810">
    <property type="match status" value="1"/>
</dbReference>
<dbReference type="GO" id="GO:0006412">
    <property type="term" value="P:translation"/>
    <property type="evidence" value="ECO:0007669"/>
    <property type="project" value="UniProtKB-UniRule"/>
</dbReference>
<evidence type="ECO:0000256" key="7">
    <source>
        <dbReference type="HAMAP-Rule" id="MF_01325"/>
    </source>
</evidence>
<organism evidence="10 11">
    <name type="scientific">Candidatus Uhrbacteria bacterium GW2011_GWA2_53_10</name>
    <dbReference type="NCBI Taxonomy" id="1618980"/>
    <lineage>
        <taxon>Bacteria</taxon>
        <taxon>Candidatus Uhriibacteriota</taxon>
    </lineage>
</organism>
<accession>A0A0G2AL44</accession>
<gene>
    <name evidence="7" type="primary">rplC</name>
    <name evidence="10" type="ORF">UY77_C0001G0039</name>
</gene>
<evidence type="ECO:0000256" key="2">
    <source>
        <dbReference type="ARBA" id="ARBA00022730"/>
    </source>
</evidence>
<comment type="function">
    <text evidence="7 9">One of the primary rRNA binding proteins, it binds directly near the 3'-end of the 23S rRNA, where it nucleates assembly of the 50S subunit.</text>
</comment>
<evidence type="ECO:0000256" key="5">
    <source>
        <dbReference type="ARBA" id="ARBA00023274"/>
    </source>
</evidence>
<evidence type="ECO:0000313" key="11">
    <source>
        <dbReference type="Proteomes" id="UP000034711"/>
    </source>
</evidence>
<comment type="subunit">
    <text evidence="7 9">Part of the 50S ribosomal subunit. Forms a cluster with proteins L14 and L19.</text>
</comment>
<dbReference type="NCBIfam" id="TIGR03625">
    <property type="entry name" value="L3_bact"/>
    <property type="match status" value="1"/>
</dbReference>
<dbReference type="GO" id="GO:0019843">
    <property type="term" value="F:rRNA binding"/>
    <property type="evidence" value="ECO:0007669"/>
    <property type="project" value="UniProtKB-UniRule"/>
</dbReference>
<sequence length="209" mass="22446">MSFIIARKIEMSQEFKDDGSVVPVTLVKVEPTVVTQVRTSEKDGYQAVQLGTDTRRKLPKPEAGHVKELPAFGALREFRVESTELKRGDAVDVSVFKPGMKVDVIGTSKGRGFAGVVKRHHFAGGPASHGQKDQLRMPGSIASQRQGPVSKGQRMAGHLGAARVTVKNLEIVSVDASAQTLAVKGAVPGARGSLLLIVSREGKNTIWQR</sequence>
<keyword evidence="4 7" id="KW-0689">Ribosomal protein</keyword>
<dbReference type="InterPro" id="IPR009000">
    <property type="entry name" value="Transl_B-barrel_sf"/>
</dbReference>
<evidence type="ECO:0000256" key="1">
    <source>
        <dbReference type="ARBA" id="ARBA00006540"/>
    </source>
</evidence>
<comment type="similarity">
    <text evidence="1 7 8">Belongs to the universal ribosomal protein uL3 family.</text>
</comment>
<evidence type="ECO:0000313" key="10">
    <source>
        <dbReference type="EMBL" id="KKW33344.1"/>
    </source>
</evidence>
<dbReference type="GO" id="GO:0022625">
    <property type="term" value="C:cytosolic large ribosomal subunit"/>
    <property type="evidence" value="ECO:0007669"/>
    <property type="project" value="TreeGrafter"/>
</dbReference>
<dbReference type="PANTHER" id="PTHR11229">
    <property type="entry name" value="50S RIBOSOMAL PROTEIN L3"/>
    <property type="match status" value="1"/>
</dbReference>
<dbReference type="HAMAP" id="MF_01325_B">
    <property type="entry name" value="Ribosomal_uL3_B"/>
    <property type="match status" value="1"/>
</dbReference>
<dbReference type="Pfam" id="PF00297">
    <property type="entry name" value="Ribosomal_L3"/>
    <property type="match status" value="1"/>
</dbReference>
<dbReference type="SUPFAM" id="SSF50447">
    <property type="entry name" value="Translation proteins"/>
    <property type="match status" value="1"/>
</dbReference>
<name>A0A0G2AL44_9BACT</name>
<keyword evidence="2 7" id="KW-0699">rRNA-binding</keyword>
<reference evidence="10 11" key="1">
    <citation type="journal article" date="2015" name="Nature">
        <title>rRNA introns, odd ribosomes, and small enigmatic genomes across a large radiation of phyla.</title>
        <authorList>
            <person name="Brown C.T."/>
            <person name="Hug L.A."/>
            <person name="Thomas B.C."/>
            <person name="Sharon I."/>
            <person name="Castelle C.J."/>
            <person name="Singh A."/>
            <person name="Wilkins M.J."/>
            <person name="Williams K.H."/>
            <person name="Banfield J.F."/>
        </authorList>
    </citation>
    <scope>NUCLEOTIDE SEQUENCE [LARGE SCALE GENOMIC DNA]</scope>
</reference>
<protein>
    <recommendedName>
        <fullName evidence="6 7">Large ribosomal subunit protein uL3</fullName>
    </recommendedName>
</protein>
<dbReference type="PATRIC" id="fig|1618980.3.peg.39"/>
<dbReference type="InterPro" id="IPR019927">
    <property type="entry name" value="Ribosomal_uL3_bac/org-type"/>
</dbReference>
<evidence type="ECO:0000256" key="6">
    <source>
        <dbReference type="ARBA" id="ARBA00035243"/>
    </source>
</evidence>
<dbReference type="Proteomes" id="UP000034711">
    <property type="component" value="Unassembled WGS sequence"/>
</dbReference>
<dbReference type="InterPro" id="IPR019926">
    <property type="entry name" value="Ribosomal_uL3_CS"/>
</dbReference>
<keyword evidence="5 7" id="KW-0687">Ribonucleoprotein</keyword>
<dbReference type="Gene3D" id="2.40.30.10">
    <property type="entry name" value="Translation factors"/>
    <property type="match status" value="1"/>
</dbReference>
<dbReference type="AlphaFoldDB" id="A0A0G2AL44"/>
<dbReference type="GO" id="GO:0003735">
    <property type="term" value="F:structural constituent of ribosome"/>
    <property type="evidence" value="ECO:0007669"/>
    <property type="project" value="UniProtKB-UniRule"/>
</dbReference>
<evidence type="ECO:0000256" key="4">
    <source>
        <dbReference type="ARBA" id="ARBA00022980"/>
    </source>
</evidence>
<dbReference type="EMBL" id="LCRI01000001">
    <property type="protein sequence ID" value="KKW33344.1"/>
    <property type="molecule type" value="Genomic_DNA"/>
</dbReference>
<dbReference type="FunFam" id="2.40.30.10:FF:000004">
    <property type="entry name" value="50S ribosomal protein L3"/>
    <property type="match status" value="1"/>
</dbReference>
<keyword evidence="3 7" id="KW-0694">RNA-binding</keyword>
<proteinExistence type="inferred from homology"/>